<dbReference type="NCBIfam" id="NF000989">
    <property type="entry name" value="PRK00103.2-3"/>
    <property type="match status" value="1"/>
</dbReference>
<dbReference type="InterPro" id="IPR003742">
    <property type="entry name" value="RlmH-like"/>
</dbReference>
<proteinExistence type="inferred from homology"/>
<feature type="binding site" evidence="5">
    <location>
        <begin position="119"/>
        <end position="124"/>
    </location>
    <ligand>
        <name>S-adenosyl-L-methionine</name>
        <dbReference type="ChEBI" id="CHEBI:59789"/>
    </ligand>
</feature>
<comment type="function">
    <text evidence="5">Specifically methylates the pseudouridine at position 1915 (m3Psi1915) in 23S rRNA.</text>
</comment>
<evidence type="ECO:0000256" key="2">
    <source>
        <dbReference type="ARBA" id="ARBA00022679"/>
    </source>
</evidence>
<keyword evidence="7" id="KW-1185">Reference proteome</keyword>
<gene>
    <name evidence="5 6" type="primary">rlmH</name>
    <name evidence="6" type="ORF">FHP25_08445</name>
</gene>
<keyword evidence="2 5" id="KW-0808">Transferase</keyword>
<comment type="similarity">
    <text evidence="4 5">Belongs to the RNA methyltransferase RlmH family.</text>
</comment>
<sequence length="152" mass="16804">MRLTLAAVGRLKAGPEKMLYDSYAQRMAWPLALREVEERRKLPAAERMAREADLLLAACPADAALVALDRRGKVLDSDGFARWVGTRRDTGAGDLAFLIGGAEGHPEALLKRCALVLSFGPMTFPHMLARILLIEQLYRAQQILAGHPYHRA</sequence>
<name>A0A5C8PS78_9HYPH</name>
<evidence type="ECO:0000256" key="5">
    <source>
        <dbReference type="HAMAP-Rule" id="MF_00658"/>
    </source>
</evidence>
<dbReference type="GO" id="GO:0005737">
    <property type="term" value="C:cytoplasm"/>
    <property type="evidence" value="ECO:0007669"/>
    <property type="project" value="UniProtKB-SubCell"/>
</dbReference>
<comment type="catalytic activity">
    <reaction evidence="5">
        <text>pseudouridine(1915) in 23S rRNA + S-adenosyl-L-methionine = N(3)-methylpseudouridine(1915) in 23S rRNA + S-adenosyl-L-homocysteine + H(+)</text>
        <dbReference type="Rhea" id="RHEA:42752"/>
        <dbReference type="Rhea" id="RHEA-COMP:10221"/>
        <dbReference type="Rhea" id="RHEA-COMP:10222"/>
        <dbReference type="ChEBI" id="CHEBI:15378"/>
        <dbReference type="ChEBI" id="CHEBI:57856"/>
        <dbReference type="ChEBI" id="CHEBI:59789"/>
        <dbReference type="ChEBI" id="CHEBI:65314"/>
        <dbReference type="ChEBI" id="CHEBI:74486"/>
        <dbReference type="EC" id="2.1.1.177"/>
    </reaction>
</comment>
<protein>
    <recommendedName>
        <fullName evidence="5">Ribosomal RNA large subunit methyltransferase H</fullName>
        <ecNumber evidence="5">2.1.1.177</ecNumber>
    </recommendedName>
    <alternativeName>
        <fullName evidence="5">23S rRNA (pseudouridine1915-N3)-methyltransferase</fullName>
    </alternativeName>
    <alternativeName>
        <fullName evidence="5">23S rRNA m3Psi1915 methyltransferase</fullName>
    </alternativeName>
    <alternativeName>
        <fullName evidence="5">rRNA (pseudouridine-N3-)-methyltransferase RlmH</fullName>
    </alternativeName>
</protein>
<dbReference type="Gene3D" id="3.40.1280.10">
    <property type="match status" value="1"/>
</dbReference>
<dbReference type="GO" id="GO:0070038">
    <property type="term" value="F:rRNA (pseudouridine-N3-)-methyltransferase activity"/>
    <property type="evidence" value="ECO:0007669"/>
    <property type="project" value="UniProtKB-UniRule"/>
</dbReference>
<evidence type="ECO:0000313" key="6">
    <source>
        <dbReference type="EMBL" id="TXL78218.1"/>
    </source>
</evidence>
<dbReference type="Pfam" id="PF02590">
    <property type="entry name" value="SPOUT_MTase"/>
    <property type="match status" value="1"/>
</dbReference>
<dbReference type="InterPro" id="IPR029028">
    <property type="entry name" value="Alpha/beta_knot_MTases"/>
</dbReference>
<evidence type="ECO:0000256" key="4">
    <source>
        <dbReference type="ARBA" id="ARBA00038303"/>
    </source>
</evidence>
<evidence type="ECO:0000256" key="3">
    <source>
        <dbReference type="ARBA" id="ARBA00022691"/>
    </source>
</evidence>
<dbReference type="AlphaFoldDB" id="A0A5C8PS78"/>
<feature type="binding site" evidence="5">
    <location>
        <position position="100"/>
    </location>
    <ligand>
        <name>S-adenosyl-L-methionine</name>
        <dbReference type="ChEBI" id="CHEBI:59789"/>
    </ligand>
</feature>
<dbReference type="CDD" id="cd18081">
    <property type="entry name" value="RlmH-like"/>
    <property type="match status" value="1"/>
</dbReference>
<dbReference type="RefSeq" id="WP_147846486.1">
    <property type="nucleotide sequence ID" value="NZ_VDUZ01000007.1"/>
</dbReference>
<evidence type="ECO:0000313" key="7">
    <source>
        <dbReference type="Proteomes" id="UP000321638"/>
    </source>
</evidence>
<keyword evidence="3 5" id="KW-0949">S-adenosyl-L-methionine</keyword>
<keyword evidence="1 5" id="KW-0489">Methyltransferase</keyword>
<evidence type="ECO:0000256" key="1">
    <source>
        <dbReference type="ARBA" id="ARBA00022603"/>
    </source>
</evidence>
<dbReference type="PIRSF" id="PIRSF004505">
    <property type="entry name" value="MT_bac"/>
    <property type="match status" value="1"/>
</dbReference>
<organism evidence="6 7">
    <name type="scientific">Vineibacter terrae</name>
    <dbReference type="NCBI Taxonomy" id="2586908"/>
    <lineage>
        <taxon>Bacteria</taxon>
        <taxon>Pseudomonadati</taxon>
        <taxon>Pseudomonadota</taxon>
        <taxon>Alphaproteobacteria</taxon>
        <taxon>Hyphomicrobiales</taxon>
        <taxon>Vineibacter</taxon>
    </lineage>
</organism>
<comment type="subunit">
    <text evidence="5">Homodimer.</text>
</comment>
<dbReference type="SUPFAM" id="SSF75217">
    <property type="entry name" value="alpha/beta knot"/>
    <property type="match status" value="1"/>
</dbReference>
<reference evidence="6 7" key="1">
    <citation type="submission" date="2019-06" db="EMBL/GenBank/DDBJ databases">
        <title>New taxonomy in bacterial strain CC-CFT640, isolated from vineyard.</title>
        <authorList>
            <person name="Lin S.-Y."/>
            <person name="Tsai C.-F."/>
            <person name="Young C.-C."/>
        </authorList>
    </citation>
    <scope>NUCLEOTIDE SEQUENCE [LARGE SCALE GENOMIC DNA]</scope>
    <source>
        <strain evidence="6 7">CC-CFT640</strain>
    </source>
</reference>
<dbReference type="InterPro" id="IPR029026">
    <property type="entry name" value="tRNA_m1G_MTases_N"/>
</dbReference>
<feature type="binding site" evidence="5">
    <location>
        <position position="68"/>
    </location>
    <ligand>
        <name>S-adenosyl-L-methionine</name>
        <dbReference type="ChEBI" id="CHEBI:59789"/>
    </ligand>
</feature>
<dbReference type="Proteomes" id="UP000321638">
    <property type="component" value="Unassembled WGS sequence"/>
</dbReference>
<comment type="subcellular location">
    <subcellularLocation>
        <location evidence="5">Cytoplasm</location>
    </subcellularLocation>
</comment>
<dbReference type="EC" id="2.1.1.177" evidence="5"/>
<keyword evidence="5" id="KW-0698">rRNA processing</keyword>
<dbReference type="HAMAP" id="MF_00658">
    <property type="entry name" value="23SrRNA_methyltr_H"/>
    <property type="match status" value="1"/>
</dbReference>
<dbReference type="PANTHER" id="PTHR33603:SF1">
    <property type="entry name" value="RIBOSOMAL RNA LARGE SUBUNIT METHYLTRANSFERASE H"/>
    <property type="match status" value="1"/>
</dbReference>
<dbReference type="PANTHER" id="PTHR33603">
    <property type="entry name" value="METHYLTRANSFERASE"/>
    <property type="match status" value="1"/>
</dbReference>
<dbReference type="EMBL" id="VDUZ01000007">
    <property type="protein sequence ID" value="TXL78218.1"/>
    <property type="molecule type" value="Genomic_DNA"/>
</dbReference>
<accession>A0A5C8PS78</accession>
<dbReference type="OrthoDB" id="9806643at2"/>
<comment type="caution">
    <text evidence="6">The sequence shown here is derived from an EMBL/GenBank/DDBJ whole genome shotgun (WGS) entry which is preliminary data.</text>
</comment>
<keyword evidence="5" id="KW-0963">Cytoplasm</keyword>